<dbReference type="PATRIC" id="fig|69014.16.peg.1335"/>
<dbReference type="EMBL" id="AP006878">
    <property type="protein sequence ID" value="BAD85559.1"/>
    <property type="molecule type" value="Genomic_DNA"/>
</dbReference>
<gene>
    <name evidence="1" type="ordered locus">TK1370</name>
</gene>
<dbReference type="Proteomes" id="UP000000536">
    <property type="component" value="Chromosome"/>
</dbReference>
<sequence>MRREEVLELMKDLHRYLGDMGLTPCVGNNYWPADDSYVLRVHASKLYREDLERILTFAKERNLEVLIDIRHGLLEIEFYDTKHVGGDW</sequence>
<proteinExistence type="predicted"/>
<name>Q5JGY5_THEKO</name>
<dbReference type="EnsemblBacteria" id="BAD85559">
    <property type="protein sequence ID" value="BAD85559"/>
    <property type="gene ID" value="TK1370"/>
</dbReference>
<dbReference type="InParanoid" id="Q5JGY5"/>
<dbReference type="HOGENOM" id="CLU_2461940_0_0_2"/>
<organism evidence="1 2">
    <name type="scientific">Thermococcus kodakarensis (strain ATCC BAA-918 / JCM 12380 / KOD1)</name>
    <name type="common">Pyrococcus kodakaraensis (strain KOD1)</name>
    <dbReference type="NCBI Taxonomy" id="69014"/>
    <lineage>
        <taxon>Archaea</taxon>
        <taxon>Methanobacteriati</taxon>
        <taxon>Methanobacteriota</taxon>
        <taxon>Thermococci</taxon>
        <taxon>Thermococcales</taxon>
        <taxon>Thermococcaceae</taxon>
        <taxon>Thermococcus</taxon>
    </lineage>
</organism>
<reference evidence="1 2" key="1">
    <citation type="journal article" date="2005" name="Genome Res.">
        <title>Complete genome sequence of the hyperthermophilic archaeon Thermococcus kodakaraensis KOD1 and comparison with Pyrococcus genomes.</title>
        <authorList>
            <person name="Fukui T."/>
            <person name="Atomi H."/>
            <person name="Kanai T."/>
            <person name="Matsumi R."/>
            <person name="Fujiwara S."/>
            <person name="Imanaka T."/>
        </authorList>
    </citation>
    <scope>NUCLEOTIDE SEQUENCE [LARGE SCALE GENOMIC DNA]</scope>
    <source>
        <strain evidence="2">ATCC BAA-918 / JCM 12380 / KOD1</strain>
    </source>
</reference>
<accession>Q5JGY5</accession>
<evidence type="ECO:0000313" key="2">
    <source>
        <dbReference type="Proteomes" id="UP000000536"/>
    </source>
</evidence>
<protein>
    <submittedName>
        <fullName evidence="1">Uncharacterized protein</fullName>
    </submittedName>
</protein>
<keyword evidence="2" id="KW-1185">Reference proteome</keyword>
<dbReference type="AlphaFoldDB" id="Q5JGY5"/>
<evidence type="ECO:0000313" key="1">
    <source>
        <dbReference type="EMBL" id="BAD85559.1"/>
    </source>
</evidence>
<dbReference type="STRING" id="69014.TK1370"/>
<dbReference type="KEGG" id="tko:TK1370"/>